<dbReference type="GO" id="GO:0009308">
    <property type="term" value="P:amine metabolic process"/>
    <property type="evidence" value="ECO:0007669"/>
    <property type="project" value="InterPro"/>
</dbReference>
<dbReference type="AlphaFoldDB" id="A0A6A4IRK2"/>
<evidence type="ECO:0000313" key="2">
    <source>
        <dbReference type="Proteomes" id="UP000799118"/>
    </source>
</evidence>
<sequence>DGQRLLNNANWARYNLAVRSLQKDTEIASSTLWNQNLPGKPTVNFRKFFDGENITQERPRCVDQRRHSPFGSVFCSVVCAHPYCIYI</sequence>
<dbReference type="GO" id="GO:0008131">
    <property type="term" value="F:primary methylamine oxidase activity"/>
    <property type="evidence" value="ECO:0007669"/>
    <property type="project" value="InterPro"/>
</dbReference>
<gene>
    <name evidence="1" type="ORF">BT96DRAFT_383193</name>
</gene>
<accession>A0A6A4IRK2</accession>
<dbReference type="GO" id="GO:0005507">
    <property type="term" value="F:copper ion binding"/>
    <property type="evidence" value="ECO:0007669"/>
    <property type="project" value="InterPro"/>
</dbReference>
<evidence type="ECO:0000313" key="1">
    <source>
        <dbReference type="EMBL" id="KAE9410604.1"/>
    </source>
</evidence>
<proteinExistence type="predicted"/>
<dbReference type="EMBL" id="ML769385">
    <property type="protein sequence ID" value="KAE9410604.1"/>
    <property type="molecule type" value="Genomic_DNA"/>
</dbReference>
<dbReference type="Gene3D" id="2.70.98.20">
    <property type="entry name" value="Copper amine oxidase, catalytic domain"/>
    <property type="match status" value="1"/>
</dbReference>
<protein>
    <submittedName>
        <fullName evidence="1">Uncharacterized protein</fullName>
    </submittedName>
</protein>
<name>A0A6A4IRK2_9AGAR</name>
<dbReference type="OrthoDB" id="3194612at2759"/>
<feature type="non-terminal residue" evidence="1">
    <location>
        <position position="1"/>
    </location>
</feature>
<dbReference type="Proteomes" id="UP000799118">
    <property type="component" value="Unassembled WGS sequence"/>
</dbReference>
<organism evidence="1 2">
    <name type="scientific">Gymnopus androsaceus JB14</name>
    <dbReference type="NCBI Taxonomy" id="1447944"/>
    <lineage>
        <taxon>Eukaryota</taxon>
        <taxon>Fungi</taxon>
        <taxon>Dikarya</taxon>
        <taxon>Basidiomycota</taxon>
        <taxon>Agaricomycotina</taxon>
        <taxon>Agaricomycetes</taxon>
        <taxon>Agaricomycetidae</taxon>
        <taxon>Agaricales</taxon>
        <taxon>Marasmiineae</taxon>
        <taxon>Omphalotaceae</taxon>
        <taxon>Gymnopus</taxon>
    </lineage>
</organism>
<reference evidence="1" key="1">
    <citation type="journal article" date="2019" name="Environ. Microbiol.">
        <title>Fungal ecological strategies reflected in gene transcription - a case study of two litter decomposers.</title>
        <authorList>
            <person name="Barbi F."/>
            <person name="Kohler A."/>
            <person name="Barry K."/>
            <person name="Baskaran P."/>
            <person name="Daum C."/>
            <person name="Fauchery L."/>
            <person name="Ihrmark K."/>
            <person name="Kuo A."/>
            <person name="LaButti K."/>
            <person name="Lipzen A."/>
            <person name="Morin E."/>
            <person name="Grigoriev I.V."/>
            <person name="Henrissat B."/>
            <person name="Lindahl B."/>
            <person name="Martin F."/>
        </authorList>
    </citation>
    <scope>NUCLEOTIDE SEQUENCE</scope>
    <source>
        <strain evidence="1">JB14</strain>
    </source>
</reference>
<dbReference type="GO" id="GO:0048038">
    <property type="term" value="F:quinone binding"/>
    <property type="evidence" value="ECO:0007669"/>
    <property type="project" value="InterPro"/>
</dbReference>
<keyword evidence="2" id="KW-1185">Reference proteome</keyword>
<dbReference type="SUPFAM" id="SSF49998">
    <property type="entry name" value="Amine oxidase catalytic domain"/>
    <property type="match status" value="1"/>
</dbReference>
<dbReference type="InterPro" id="IPR036460">
    <property type="entry name" value="Cu_amine_oxidase_C_sf"/>
</dbReference>